<proteinExistence type="predicted"/>
<evidence type="ECO:0000313" key="2">
    <source>
        <dbReference type="EMBL" id="RUT69395.1"/>
    </source>
</evidence>
<evidence type="ECO:0000256" key="1">
    <source>
        <dbReference type="SAM" id="SignalP"/>
    </source>
</evidence>
<gene>
    <name evidence="2" type="ORF">D0817_16285</name>
</gene>
<protein>
    <recommendedName>
        <fullName evidence="4">DUF3829 domain-containing protein</fullName>
    </recommendedName>
</protein>
<evidence type="ECO:0008006" key="4">
    <source>
        <dbReference type="Google" id="ProtNLM"/>
    </source>
</evidence>
<accession>A0A434A4Y7</accession>
<organism evidence="2 3">
    <name type="scientific">Flavobacterium cupreum</name>
    <dbReference type="NCBI Taxonomy" id="2133766"/>
    <lineage>
        <taxon>Bacteria</taxon>
        <taxon>Pseudomonadati</taxon>
        <taxon>Bacteroidota</taxon>
        <taxon>Flavobacteriia</taxon>
        <taxon>Flavobacteriales</taxon>
        <taxon>Flavobacteriaceae</taxon>
        <taxon>Flavobacterium</taxon>
    </lineage>
</organism>
<sequence>MKQSLIILLVLFLTSCSSSKIIELGNATAAKGMDVSQKAQGIYATLSEQSAIDKSQQDEVKVLTHPSPSTMALPDTKASDFSRQLQPRTQAYQNLFEVYKAFSLLTDPKYADKTKDAMTALQDSYDAIEKMPDLPAEVKTKLPNVLKMAGEAVQAKEVKKNNEILYLLSEVYLELWNADKQTWNDYIDLIYNSYAQGLNTVDSKRYDVSKISQSNSGPYSDSATMILMYRLKNRDDIMKQKNALKKELDTFGQALQELTRAQAEIAKQSTDITNVISSLNKIEELLKDK</sequence>
<dbReference type="OrthoDB" id="1491440at2"/>
<keyword evidence="1" id="KW-0732">Signal</keyword>
<dbReference type="RefSeq" id="WP_127339398.1">
    <property type="nucleotide sequence ID" value="NZ_QWDM01000010.1"/>
</dbReference>
<dbReference type="PROSITE" id="PS51257">
    <property type="entry name" value="PROKAR_LIPOPROTEIN"/>
    <property type="match status" value="1"/>
</dbReference>
<name>A0A434A4Y7_9FLAO</name>
<evidence type="ECO:0000313" key="3">
    <source>
        <dbReference type="Proteomes" id="UP000288102"/>
    </source>
</evidence>
<reference evidence="3" key="1">
    <citation type="journal article" date="2019" name="Syst. Appl. Microbiol.">
        <title>Flavobacterium circumlabens sp. nov. and Flavobacterium cupreum sp. nov., two psychrotrophic species isolated from Antarctic environmental samples.</title>
        <authorList>
            <person name="Kralova S."/>
            <person name="Busse H.-J."/>
            <person name="Svec P."/>
            <person name="Maslanova I."/>
            <person name="Stankova E."/>
            <person name="Bartak M."/>
            <person name="Sedlacek I."/>
        </authorList>
    </citation>
    <scope>NUCLEOTIDE SEQUENCE [LARGE SCALE GENOMIC DNA]</scope>
    <source>
        <strain evidence="3">CCM 8825</strain>
    </source>
</reference>
<feature type="signal peptide" evidence="1">
    <location>
        <begin position="1"/>
        <end position="20"/>
    </location>
</feature>
<feature type="chain" id="PRO_5019309373" description="DUF3829 domain-containing protein" evidence="1">
    <location>
        <begin position="21"/>
        <end position="289"/>
    </location>
</feature>
<dbReference type="EMBL" id="QWDM01000010">
    <property type="protein sequence ID" value="RUT69395.1"/>
    <property type="molecule type" value="Genomic_DNA"/>
</dbReference>
<comment type="caution">
    <text evidence="2">The sequence shown here is derived from an EMBL/GenBank/DDBJ whole genome shotgun (WGS) entry which is preliminary data.</text>
</comment>
<dbReference type="AlphaFoldDB" id="A0A434A4Y7"/>
<keyword evidence="3" id="KW-1185">Reference proteome</keyword>
<dbReference type="Proteomes" id="UP000288102">
    <property type="component" value="Unassembled WGS sequence"/>
</dbReference>